<keyword evidence="4" id="KW-0564">Palmitate</keyword>
<evidence type="ECO:0000256" key="3">
    <source>
        <dbReference type="ARBA" id="ARBA00023136"/>
    </source>
</evidence>
<evidence type="ECO:0000256" key="2">
    <source>
        <dbReference type="ARBA" id="ARBA00022707"/>
    </source>
</evidence>
<evidence type="ECO:0000256" key="4">
    <source>
        <dbReference type="ARBA" id="ARBA00023139"/>
    </source>
</evidence>
<evidence type="ECO:0000256" key="1">
    <source>
        <dbReference type="ARBA" id="ARBA00004308"/>
    </source>
</evidence>
<organism evidence="7 8">
    <name type="scientific">Thyridium curvatum</name>
    <dbReference type="NCBI Taxonomy" id="1093900"/>
    <lineage>
        <taxon>Eukaryota</taxon>
        <taxon>Fungi</taxon>
        <taxon>Dikarya</taxon>
        <taxon>Ascomycota</taxon>
        <taxon>Pezizomycotina</taxon>
        <taxon>Sordariomycetes</taxon>
        <taxon>Sordariomycetidae</taxon>
        <taxon>Thyridiales</taxon>
        <taxon>Thyridiaceae</taxon>
        <taxon>Thyridium</taxon>
    </lineage>
</organism>
<keyword evidence="5" id="KW-0449">Lipoprotein</keyword>
<dbReference type="GO" id="GO:0032008">
    <property type="term" value="P:positive regulation of TOR signaling"/>
    <property type="evidence" value="ECO:0007669"/>
    <property type="project" value="InterPro"/>
</dbReference>
<dbReference type="GO" id="GO:0045121">
    <property type="term" value="C:membrane raft"/>
    <property type="evidence" value="ECO:0007669"/>
    <property type="project" value="InterPro"/>
</dbReference>
<proteinExistence type="predicted"/>
<name>A0A507B4M7_9PEZI</name>
<dbReference type="EMBL" id="SKBQ01000032">
    <property type="protein sequence ID" value="TPX13654.1"/>
    <property type="molecule type" value="Genomic_DNA"/>
</dbReference>
<keyword evidence="8" id="KW-1185">Reference proteome</keyword>
<dbReference type="GO" id="GO:0016197">
    <property type="term" value="P:endosomal transport"/>
    <property type="evidence" value="ECO:0007669"/>
    <property type="project" value="InterPro"/>
</dbReference>
<dbReference type="GO" id="GO:0031902">
    <property type="term" value="C:late endosome membrane"/>
    <property type="evidence" value="ECO:0007669"/>
    <property type="project" value="InterPro"/>
</dbReference>
<feature type="region of interest" description="Disordered" evidence="6">
    <location>
        <begin position="1"/>
        <end position="45"/>
    </location>
</feature>
<evidence type="ECO:0000256" key="5">
    <source>
        <dbReference type="ARBA" id="ARBA00023288"/>
    </source>
</evidence>
<dbReference type="GO" id="GO:0043410">
    <property type="term" value="P:positive regulation of MAPK cascade"/>
    <property type="evidence" value="ECO:0007669"/>
    <property type="project" value="InterPro"/>
</dbReference>
<dbReference type="InParanoid" id="A0A507B4M7"/>
<dbReference type="AlphaFoldDB" id="A0A507B4M7"/>
<evidence type="ECO:0000313" key="7">
    <source>
        <dbReference type="EMBL" id="TPX13654.1"/>
    </source>
</evidence>
<gene>
    <name evidence="7" type="ORF">E0L32_005857</name>
</gene>
<comment type="subcellular location">
    <subcellularLocation>
        <location evidence="1">Endomembrane system</location>
    </subcellularLocation>
</comment>
<dbReference type="OrthoDB" id="5299893at2759"/>
<dbReference type="RefSeq" id="XP_030995365.1">
    <property type="nucleotide sequence ID" value="XM_031140425.1"/>
</dbReference>
<dbReference type="Proteomes" id="UP000319257">
    <property type="component" value="Unassembled WGS sequence"/>
</dbReference>
<dbReference type="InterPro" id="IPR028209">
    <property type="entry name" value="LAMTOR1/MEH1"/>
</dbReference>
<evidence type="ECO:0000313" key="8">
    <source>
        <dbReference type="Proteomes" id="UP000319257"/>
    </source>
</evidence>
<dbReference type="GO" id="GO:0001919">
    <property type="term" value="P:regulation of receptor recycling"/>
    <property type="evidence" value="ECO:0007669"/>
    <property type="project" value="InterPro"/>
</dbReference>
<dbReference type="Pfam" id="PF15454">
    <property type="entry name" value="LAMTOR"/>
    <property type="match status" value="1"/>
</dbReference>
<keyword evidence="3" id="KW-0472">Membrane</keyword>
<keyword evidence="2" id="KW-0519">Myristate</keyword>
<protein>
    <submittedName>
        <fullName evidence="7">Uncharacterized protein</fullName>
    </submittedName>
</protein>
<reference evidence="7 8" key="1">
    <citation type="submission" date="2019-06" db="EMBL/GenBank/DDBJ databases">
        <title>Draft genome sequence of the filamentous fungus Phialemoniopsis curvata isolated from diesel fuel.</title>
        <authorList>
            <person name="Varaljay V.A."/>
            <person name="Lyon W.J."/>
            <person name="Crouch A.L."/>
            <person name="Drake C.E."/>
            <person name="Hollomon J.M."/>
            <person name="Nadeau L.J."/>
            <person name="Nunn H.S."/>
            <person name="Stevenson B.S."/>
            <person name="Bojanowski C.L."/>
            <person name="Crookes-Goodson W.J."/>
        </authorList>
    </citation>
    <scope>NUCLEOTIDE SEQUENCE [LARGE SCALE GENOMIC DNA]</scope>
    <source>
        <strain evidence="7 8">D216</strain>
    </source>
</reference>
<dbReference type="GO" id="GO:0071986">
    <property type="term" value="C:Ragulator complex"/>
    <property type="evidence" value="ECO:0007669"/>
    <property type="project" value="InterPro"/>
</dbReference>
<dbReference type="SMART" id="SM01262">
    <property type="entry name" value="LAMTOR"/>
    <property type="match status" value="1"/>
</dbReference>
<comment type="caution">
    <text evidence="7">The sequence shown here is derived from an EMBL/GenBank/DDBJ whole genome shotgun (WGS) entry which is preliminary data.</text>
</comment>
<evidence type="ECO:0000256" key="6">
    <source>
        <dbReference type="SAM" id="MobiDB-lite"/>
    </source>
</evidence>
<sequence>MGICSSCLGSRRKDSYDEDEESRLLFDDPNGIQYGSFGEQQNGHDDPMEVQREIEALQRVVARTSDNMVDIFEIAPQEGVARITPAAYAPSGQDARLARYQTLLSKLSVDDLAADARIDWTLQEEDTVEMQRSVPPVKAEVGEPLVGNFADAAAAVA</sequence>
<accession>A0A507B4M7</accession>
<dbReference type="GO" id="GO:0071230">
    <property type="term" value="P:cellular response to amino acid stimulus"/>
    <property type="evidence" value="ECO:0007669"/>
    <property type="project" value="InterPro"/>
</dbReference>
<dbReference type="GeneID" id="41973304"/>